<keyword evidence="2" id="KW-1185">Reference proteome</keyword>
<dbReference type="AlphaFoldDB" id="A0A7X8XZ62"/>
<sequence length="107" mass="12004">MTIVKSHFRKKRKGGVSVIKSHKRTTVRSHFVSRVIGNPFSESEKKRKRFYSNLKTGALLGLGYSHGKGKLIPTINNTVIPSVKKYGQYGINILADGIKAQKQKAHR</sequence>
<dbReference type="EMBL" id="JABAIL010000016">
    <property type="protein sequence ID" value="NLR94876.1"/>
    <property type="molecule type" value="Genomic_DNA"/>
</dbReference>
<accession>A0A7X8XZ62</accession>
<organism evidence="1 2">
    <name type="scientific">Flammeovirga agarivorans</name>
    <dbReference type="NCBI Taxonomy" id="2726742"/>
    <lineage>
        <taxon>Bacteria</taxon>
        <taxon>Pseudomonadati</taxon>
        <taxon>Bacteroidota</taxon>
        <taxon>Cytophagia</taxon>
        <taxon>Cytophagales</taxon>
        <taxon>Flammeovirgaceae</taxon>
        <taxon>Flammeovirga</taxon>
    </lineage>
</organism>
<name>A0A7X8XZ62_9BACT</name>
<gene>
    <name evidence="1" type="ORF">HGP29_26965</name>
</gene>
<proteinExistence type="predicted"/>
<comment type="caution">
    <text evidence="1">The sequence shown here is derived from an EMBL/GenBank/DDBJ whole genome shotgun (WGS) entry which is preliminary data.</text>
</comment>
<protein>
    <submittedName>
        <fullName evidence="1">Uncharacterized protein</fullName>
    </submittedName>
</protein>
<dbReference type="RefSeq" id="WP_168885585.1">
    <property type="nucleotide sequence ID" value="NZ_JABAIL010000016.1"/>
</dbReference>
<dbReference type="Proteomes" id="UP000585050">
    <property type="component" value="Unassembled WGS sequence"/>
</dbReference>
<evidence type="ECO:0000313" key="2">
    <source>
        <dbReference type="Proteomes" id="UP000585050"/>
    </source>
</evidence>
<reference evidence="1 2" key="1">
    <citation type="submission" date="2020-04" db="EMBL/GenBank/DDBJ databases">
        <title>Flammeovirga sp. SR4, a novel species isolated from seawater.</title>
        <authorList>
            <person name="Wang X."/>
        </authorList>
    </citation>
    <scope>NUCLEOTIDE SEQUENCE [LARGE SCALE GENOMIC DNA]</scope>
    <source>
        <strain evidence="1 2">SR4</strain>
    </source>
</reference>
<evidence type="ECO:0000313" key="1">
    <source>
        <dbReference type="EMBL" id="NLR94876.1"/>
    </source>
</evidence>